<protein>
    <submittedName>
        <fullName evidence="1">Uncharacterized protein</fullName>
    </submittedName>
</protein>
<dbReference type="EMBL" id="KN839016">
    <property type="protein sequence ID" value="KIJ91380.1"/>
    <property type="molecule type" value="Genomic_DNA"/>
</dbReference>
<evidence type="ECO:0000313" key="2">
    <source>
        <dbReference type="Proteomes" id="UP000054477"/>
    </source>
</evidence>
<reference evidence="2" key="2">
    <citation type="submission" date="2015-01" db="EMBL/GenBank/DDBJ databases">
        <title>Evolutionary Origins and Diversification of the Mycorrhizal Mutualists.</title>
        <authorList>
            <consortium name="DOE Joint Genome Institute"/>
            <consortium name="Mycorrhizal Genomics Consortium"/>
            <person name="Kohler A."/>
            <person name="Kuo A."/>
            <person name="Nagy L.G."/>
            <person name="Floudas D."/>
            <person name="Copeland A."/>
            <person name="Barry K.W."/>
            <person name="Cichocki N."/>
            <person name="Veneault-Fourrey C."/>
            <person name="LaButti K."/>
            <person name="Lindquist E.A."/>
            <person name="Lipzen A."/>
            <person name="Lundell T."/>
            <person name="Morin E."/>
            <person name="Murat C."/>
            <person name="Riley R."/>
            <person name="Ohm R."/>
            <person name="Sun H."/>
            <person name="Tunlid A."/>
            <person name="Henrissat B."/>
            <person name="Grigoriev I.V."/>
            <person name="Hibbett D.S."/>
            <person name="Martin F."/>
        </authorList>
    </citation>
    <scope>NUCLEOTIDE SEQUENCE [LARGE SCALE GENOMIC DNA]</scope>
    <source>
        <strain evidence="2">LaAM-08-1</strain>
    </source>
</reference>
<accession>A0A0C9WMT2</accession>
<sequence length="82" mass="9394">MAAVEYVEGFSSFRCHTHDRNQCGCQQSDFGCGRSTFRASKLYRSGYLPCACLYMYLKRRWASLAVLYNCVCISKVSLQHGY</sequence>
<dbReference type="Proteomes" id="UP000054477">
    <property type="component" value="Unassembled WGS sequence"/>
</dbReference>
<proteinExistence type="predicted"/>
<dbReference type="AlphaFoldDB" id="A0A0C9WMT2"/>
<gene>
    <name evidence="1" type="ORF">K443DRAFT_489511</name>
</gene>
<keyword evidence="2" id="KW-1185">Reference proteome</keyword>
<organism evidence="1 2">
    <name type="scientific">Laccaria amethystina LaAM-08-1</name>
    <dbReference type="NCBI Taxonomy" id="1095629"/>
    <lineage>
        <taxon>Eukaryota</taxon>
        <taxon>Fungi</taxon>
        <taxon>Dikarya</taxon>
        <taxon>Basidiomycota</taxon>
        <taxon>Agaricomycotina</taxon>
        <taxon>Agaricomycetes</taxon>
        <taxon>Agaricomycetidae</taxon>
        <taxon>Agaricales</taxon>
        <taxon>Agaricineae</taxon>
        <taxon>Hydnangiaceae</taxon>
        <taxon>Laccaria</taxon>
    </lineage>
</organism>
<dbReference type="HOGENOM" id="CLU_2558642_0_0_1"/>
<name>A0A0C9WMT2_9AGAR</name>
<evidence type="ECO:0000313" key="1">
    <source>
        <dbReference type="EMBL" id="KIJ91380.1"/>
    </source>
</evidence>
<reference evidence="1 2" key="1">
    <citation type="submission" date="2014-04" db="EMBL/GenBank/DDBJ databases">
        <authorList>
            <consortium name="DOE Joint Genome Institute"/>
            <person name="Kuo A."/>
            <person name="Kohler A."/>
            <person name="Nagy L.G."/>
            <person name="Floudas D."/>
            <person name="Copeland A."/>
            <person name="Barry K.W."/>
            <person name="Cichocki N."/>
            <person name="Veneault-Fourrey C."/>
            <person name="LaButti K."/>
            <person name="Lindquist E.A."/>
            <person name="Lipzen A."/>
            <person name="Lundell T."/>
            <person name="Morin E."/>
            <person name="Murat C."/>
            <person name="Sun H."/>
            <person name="Tunlid A."/>
            <person name="Henrissat B."/>
            <person name="Grigoriev I.V."/>
            <person name="Hibbett D.S."/>
            <person name="Martin F."/>
            <person name="Nordberg H.P."/>
            <person name="Cantor M.N."/>
            <person name="Hua S.X."/>
        </authorList>
    </citation>
    <scope>NUCLEOTIDE SEQUENCE [LARGE SCALE GENOMIC DNA]</scope>
    <source>
        <strain evidence="1 2">LaAM-08-1</strain>
    </source>
</reference>